<dbReference type="Gene3D" id="1.20.225.10">
    <property type="entry name" value="Bacteriocin AS-48"/>
    <property type="match status" value="1"/>
</dbReference>
<dbReference type="NCBIfam" id="TIGR03651">
    <property type="entry name" value="circ_ocin_uber"/>
    <property type="match status" value="1"/>
</dbReference>
<evidence type="ECO:0000256" key="3">
    <source>
        <dbReference type="SAM" id="Phobius"/>
    </source>
</evidence>
<dbReference type="EMBL" id="FOHN01000045">
    <property type="protein sequence ID" value="SET64943.1"/>
    <property type="molecule type" value="Genomic_DNA"/>
</dbReference>
<dbReference type="Proteomes" id="UP000199800">
    <property type="component" value="Unassembled WGS sequence"/>
</dbReference>
<sequence length="87" mass="8777">MNKKCALAVGTMLIFSMMFGVSGVVAQLGVTTAAATKIIDIIDAGSTALTIISILGTVVGAGAVSYGFVVAAKAMIKKVGKKLAITW</sequence>
<evidence type="ECO:0000313" key="5">
    <source>
        <dbReference type="Proteomes" id="UP000199800"/>
    </source>
</evidence>
<dbReference type="RefSeq" id="WP_092479196.1">
    <property type="nucleotide sequence ID" value="NZ_FOHN01000045.1"/>
</dbReference>
<evidence type="ECO:0000256" key="2">
    <source>
        <dbReference type="ARBA" id="ARBA00022525"/>
    </source>
</evidence>
<feature type="transmembrane region" description="Helical" evidence="3">
    <location>
        <begin position="49"/>
        <end position="72"/>
    </location>
</feature>
<dbReference type="STRING" id="29364.SAMN04487772_1453"/>
<dbReference type="AlphaFoldDB" id="A0A1I0G2W2"/>
<organism evidence="4 5">
    <name type="scientific">[Clostridium] polysaccharolyticum</name>
    <dbReference type="NCBI Taxonomy" id="29364"/>
    <lineage>
        <taxon>Bacteria</taxon>
        <taxon>Bacillati</taxon>
        <taxon>Bacillota</taxon>
        <taxon>Clostridia</taxon>
        <taxon>Lachnospirales</taxon>
        <taxon>Lachnospiraceae</taxon>
    </lineage>
</organism>
<comment type="subcellular location">
    <subcellularLocation>
        <location evidence="1">Secreted</location>
    </subcellularLocation>
</comment>
<keyword evidence="3" id="KW-1133">Transmembrane helix</keyword>
<name>A0A1I0G2W2_9FIRM</name>
<accession>A0A1I0G2W2</accession>
<dbReference type="OrthoDB" id="2943824at2"/>
<dbReference type="InterPro" id="IPR020038">
    <property type="entry name" value="Circ_bacteriocin"/>
</dbReference>
<evidence type="ECO:0000256" key="1">
    <source>
        <dbReference type="ARBA" id="ARBA00004613"/>
    </source>
</evidence>
<gene>
    <name evidence="4" type="ORF">SAMN04487772_1453</name>
</gene>
<dbReference type="Pfam" id="PF09221">
    <property type="entry name" value="Bacteriocin_IId"/>
    <property type="match status" value="1"/>
</dbReference>
<dbReference type="GO" id="GO:0005576">
    <property type="term" value="C:extracellular region"/>
    <property type="evidence" value="ECO:0007669"/>
    <property type="project" value="UniProtKB-SubCell"/>
</dbReference>
<keyword evidence="3" id="KW-0472">Membrane</keyword>
<dbReference type="InterPro" id="IPR009086">
    <property type="entry name" value="Bacteriocin_AS48"/>
</dbReference>
<keyword evidence="2" id="KW-0964">Secreted</keyword>
<reference evidence="4 5" key="1">
    <citation type="submission" date="2016-10" db="EMBL/GenBank/DDBJ databases">
        <authorList>
            <person name="de Groot N.N."/>
        </authorList>
    </citation>
    <scope>NUCLEOTIDE SEQUENCE [LARGE SCALE GENOMIC DNA]</scope>
    <source>
        <strain evidence="4 5">DSM 1801</strain>
    </source>
</reference>
<proteinExistence type="predicted"/>
<protein>
    <submittedName>
        <fullName evidence="4">Circular bacteriocin, circularin A/uberolysin family</fullName>
    </submittedName>
</protein>
<keyword evidence="5" id="KW-1185">Reference proteome</keyword>
<keyword evidence="3" id="KW-0812">Transmembrane</keyword>
<evidence type="ECO:0000313" key="4">
    <source>
        <dbReference type="EMBL" id="SET64943.1"/>
    </source>
</evidence>